<reference evidence="1 3" key="2">
    <citation type="journal article" date="2018" name="Plant J.">
        <title>The Physcomitrella patens chromosome-scale assembly reveals moss genome structure and evolution.</title>
        <authorList>
            <person name="Lang D."/>
            <person name="Ullrich K.K."/>
            <person name="Murat F."/>
            <person name="Fuchs J."/>
            <person name="Jenkins J."/>
            <person name="Haas F.B."/>
            <person name="Piednoel M."/>
            <person name="Gundlach H."/>
            <person name="Van Bel M."/>
            <person name="Meyberg R."/>
            <person name="Vives C."/>
            <person name="Morata J."/>
            <person name="Symeonidi A."/>
            <person name="Hiss M."/>
            <person name="Muchero W."/>
            <person name="Kamisugi Y."/>
            <person name="Saleh O."/>
            <person name="Blanc G."/>
            <person name="Decker E.L."/>
            <person name="van Gessel N."/>
            <person name="Grimwood J."/>
            <person name="Hayes R.D."/>
            <person name="Graham S.W."/>
            <person name="Gunter L.E."/>
            <person name="McDaniel S.F."/>
            <person name="Hoernstein S.N.W."/>
            <person name="Larsson A."/>
            <person name="Li F.W."/>
            <person name="Perroud P.F."/>
            <person name="Phillips J."/>
            <person name="Ranjan P."/>
            <person name="Rokshar D.S."/>
            <person name="Rothfels C.J."/>
            <person name="Schneider L."/>
            <person name="Shu S."/>
            <person name="Stevenson D.W."/>
            <person name="Thummler F."/>
            <person name="Tillich M."/>
            <person name="Villarreal Aguilar J.C."/>
            <person name="Widiez T."/>
            <person name="Wong G.K."/>
            <person name="Wymore A."/>
            <person name="Zhang Y."/>
            <person name="Zimmer A.D."/>
            <person name="Quatrano R.S."/>
            <person name="Mayer K.F.X."/>
            <person name="Goodstein D."/>
            <person name="Casacuberta J.M."/>
            <person name="Vandepoele K."/>
            <person name="Reski R."/>
            <person name="Cuming A.C."/>
            <person name="Tuskan G.A."/>
            <person name="Maumus F."/>
            <person name="Salse J."/>
            <person name="Schmutz J."/>
            <person name="Rensing S.A."/>
        </authorList>
    </citation>
    <scope>NUCLEOTIDE SEQUENCE [LARGE SCALE GENOMIC DNA]</scope>
    <source>
        <strain evidence="2 3">cv. Gransden 2004</strain>
    </source>
</reference>
<sequence length="53" mass="6271">MKTPKNWTLDSKLEMAIMGALDEMKSMQRWKWNLIPRKEMRIFANGDEKAVSD</sequence>
<evidence type="ECO:0000313" key="3">
    <source>
        <dbReference type="Proteomes" id="UP000006727"/>
    </source>
</evidence>
<organism evidence="1">
    <name type="scientific">Physcomitrium patens</name>
    <name type="common">Spreading-leaved earth moss</name>
    <name type="synonym">Physcomitrella patens</name>
    <dbReference type="NCBI Taxonomy" id="3218"/>
    <lineage>
        <taxon>Eukaryota</taxon>
        <taxon>Viridiplantae</taxon>
        <taxon>Streptophyta</taxon>
        <taxon>Embryophyta</taxon>
        <taxon>Bryophyta</taxon>
        <taxon>Bryophytina</taxon>
        <taxon>Bryopsida</taxon>
        <taxon>Funariidae</taxon>
        <taxon>Funariales</taxon>
        <taxon>Funariaceae</taxon>
        <taxon>Physcomitrium</taxon>
    </lineage>
</organism>
<dbReference type="AlphaFoldDB" id="A0A2K1KZN2"/>
<protein>
    <submittedName>
        <fullName evidence="1 2">Uncharacterized protein</fullName>
    </submittedName>
</protein>
<dbReference type="EnsemblPlants" id="Pp3c2_1699V3.1">
    <property type="protein sequence ID" value="Pp3c2_1699V3.1"/>
    <property type="gene ID" value="Pp3c2_1699"/>
</dbReference>
<reference evidence="1 3" key="1">
    <citation type="journal article" date="2008" name="Science">
        <title>The Physcomitrella genome reveals evolutionary insights into the conquest of land by plants.</title>
        <authorList>
            <person name="Rensing S."/>
            <person name="Lang D."/>
            <person name="Zimmer A."/>
            <person name="Terry A."/>
            <person name="Salamov A."/>
            <person name="Shapiro H."/>
            <person name="Nishiyama T."/>
            <person name="Perroud P.-F."/>
            <person name="Lindquist E."/>
            <person name="Kamisugi Y."/>
            <person name="Tanahashi T."/>
            <person name="Sakakibara K."/>
            <person name="Fujita T."/>
            <person name="Oishi K."/>
            <person name="Shin-I T."/>
            <person name="Kuroki Y."/>
            <person name="Toyoda A."/>
            <person name="Suzuki Y."/>
            <person name="Hashimoto A."/>
            <person name="Yamaguchi K."/>
            <person name="Sugano A."/>
            <person name="Kohara Y."/>
            <person name="Fujiyama A."/>
            <person name="Anterola A."/>
            <person name="Aoki S."/>
            <person name="Ashton N."/>
            <person name="Barbazuk W.B."/>
            <person name="Barker E."/>
            <person name="Bennetzen J."/>
            <person name="Bezanilla M."/>
            <person name="Blankenship R."/>
            <person name="Cho S.H."/>
            <person name="Dutcher S."/>
            <person name="Estelle M."/>
            <person name="Fawcett J.A."/>
            <person name="Gundlach H."/>
            <person name="Hanada K."/>
            <person name="Heyl A."/>
            <person name="Hicks K.A."/>
            <person name="Hugh J."/>
            <person name="Lohr M."/>
            <person name="Mayer K."/>
            <person name="Melkozernov A."/>
            <person name="Murata T."/>
            <person name="Nelson D."/>
            <person name="Pils B."/>
            <person name="Prigge M."/>
            <person name="Reiss B."/>
            <person name="Renner T."/>
            <person name="Rombauts S."/>
            <person name="Rushton P."/>
            <person name="Sanderfoot A."/>
            <person name="Schween G."/>
            <person name="Shiu S.-H."/>
            <person name="Stueber K."/>
            <person name="Theodoulou F.L."/>
            <person name="Tu H."/>
            <person name="Van de Peer Y."/>
            <person name="Verrier P.J."/>
            <person name="Waters E."/>
            <person name="Wood A."/>
            <person name="Yang L."/>
            <person name="Cove D."/>
            <person name="Cuming A."/>
            <person name="Hasebe M."/>
            <person name="Lucas S."/>
            <person name="Mishler D.B."/>
            <person name="Reski R."/>
            <person name="Grigoriev I."/>
            <person name="Quatrano R.S."/>
            <person name="Boore J.L."/>
        </authorList>
    </citation>
    <scope>NUCLEOTIDE SEQUENCE [LARGE SCALE GENOMIC DNA]</scope>
    <source>
        <strain evidence="2 3">cv. Gransden 2004</strain>
    </source>
</reference>
<dbReference type="InParanoid" id="A0A2K1KZN2"/>
<evidence type="ECO:0000313" key="1">
    <source>
        <dbReference type="EMBL" id="PNR59257.1"/>
    </source>
</evidence>
<name>A0A2K1KZN2_PHYPA</name>
<evidence type="ECO:0000313" key="2">
    <source>
        <dbReference type="EnsemblPlants" id="Pp3c2_1699V3.1"/>
    </source>
</evidence>
<proteinExistence type="predicted"/>
<keyword evidence="3" id="KW-1185">Reference proteome</keyword>
<accession>A0A2K1KZN2</accession>
<dbReference type="EMBL" id="ABEU02000002">
    <property type="protein sequence ID" value="PNR59257.1"/>
    <property type="molecule type" value="Genomic_DNA"/>
</dbReference>
<gene>
    <name evidence="1" type="ORF">PHYPA_002048</name>
</gene>
<dbReference type="Gramene" id="Pp3c2_1699V3.1">
    <property type="protein sequence ID" value="Pp3c2_1699V3.1"/>
    <property type="gene ID" value="Pp3c2_1699"/>
</dbReference>
<reference evidence="2" key="3">
    <citation type="submission" date="2020-12" db="UniProtKB">
        <authorList>
            <consortium name="EnsemblPlants"/>
        </authorList>
    </citation>
    <scope>IDENTIFICATION</scope>
</reference>
<dbReference type="Proteomes" id="UP000006727">
    <property type="component" value="Chromosome 2"/>
</dbReference>